<evidence type="ECO:0000313" key="2">
    <source>
        <dbReference type="EMBL" id="GFY45770.1"/>
    </source>
</evidence>
<protein>
    <submittedName>
        <fullName evidence="2">Uncharacterized protein</fullName>
    </submittedName>
</protein>
<feature type="region of interest" description="Disordered" evidence="1">
    <location>
        <begin position="104"/>
        <end position="140"/>
    </location>
</feature>
<feature type="compositionally biased region" description="Polar residues" evidence="1">
    <location>
        <begin position="104"/>
        <end position="113"/>
    </location>
</feature>
<evidence type="ECO:0000256" key="1">
    <source>
        <dbReference type="SAM" id="MobiDB-lite"/>
    </source>
</evidence>
<feature type="compositionally biased region" description="Basic residues" evidence="1">
    <location>
        <begin position="114"/>
        <end position="130"/>
    </location>
</feature>
<dbReference type="EMBL" id="BMAV01005035">
    <property type="protein sequence ID" value="GFY45770.1"/>
    <property type="molecule type" value="Genomic_DNA"/>
</dbReference>
<dbReference type="Proteomes" id="UP000886998">
    <property type="component" value="Unassembled WGS sequence"/>
</dbReference>
<keyword evidence="3" id="KW-1185">Reference proteome</keyword>
<name>A0A8X6X2M0_9ARAC</name>
<evidence type="ECO:0000313" key="3">
    <source>
        <dbReference type="Proteomes" id="UP000886998"/>
    </source>
</evidence>
<gene>
    <name evidence="2" type="ORF">TNIN_424851</name>
</gene>
<accession>A0A8X6X2M0</accession>
<organism evidence="2 3">
    <name type="scientific">Trichonephila inaurata madagascariensis</name>
    <dbReference type="NCBI Taxonomy" id="2747483"/>
    <lineage>
        <taxon>Eukaryota</taxon>
        <taxon>Metazoa</taxon>
        <taxon>Ecdysozoa</taxon>
        <taxon>Arthropoda</taxon>
        <taxon>Chelicerata</taxon>
        <taxon>Arachnida</taxon>
        <taxon>Araneae</taxon>
        <taxon>Araneomorphae</taxon>
        <taxon>Entelegynae</taxon>
        <taxon>Araneoidea</taxon>
        <taxon>Nephilidae</taxon>
        <taxon>Trichonephila</taxon>
        <taxon>Trichonephila inaurata</taxon>
    </lineage>
</organism>
<feature type="compositionally biased region" description="Polar residues" evidence="1">
    <location>
        <begin position="131"/>
        <end position="140"/>
    </location>
</feature>
<comment type="caution">
    <text evidence="2">The sequence shown here is derived from an EMBL/GenBank/DDBJ whole genome shotgun (WGS) entry which is preliminary data.</text>
</comment>
<reference evidence="2" key="1">
    <citation type="submission" date="2020-08" db="EMBL/GenBank/DDBJ databases">
        <title>Multicomponent nature underlies the extraordinary mechanical properties of spider dragline silk.</title>
        <authorList>
            <person name="Kono N."/>
            <person name="Nakamura H."/>
            <person name="Mori M."/>
            <person name="Yoshida Y."/>
            <person name="Ohtoshi R."/>
            <person name="Malay A.D."/>
            <person name="Moran D.A.P."/>
            <person name="Tomita M."/>
            <person name="Numata K."/>
            <person name="Arakawa K."/>
        </authorList>
    </citation>
    <scope>NUCLEOTIDE SEQUENCE</scope>
</reference>
<proteinExistence type="predicted"/>
<dbReference type="AlphaFoldDB" id="A0A8X6X2M0"/>
<sequence length="203" mass="23692">MEESFKENPDPYDDNHIEMVERQVRRKISKQATKPEIVQIIILNYPRYIARKYLQRDSRIQPLNERIRSLASTFHSHISSHSNQSISYQAQVITNGRLHFPIHSSTKYRTFSNNRRRKQKHASEKQKKKSNVNVESFPSNCRETSSSKDCFHPFEPALQVPPPAGHRPMVISFFSPKDMAQTPSSRSHPMTDRRLSLFASFHS</sequence>